<evidence type="ECO:0000259" key="5">
    <source>
        <dbReference type="Pfam" id="PF13399"/>
    </source>
</evidence>
<protein>
    <submittedName>
        <fullName evidence="6">LCP family protein</fullName>
    </submittedName>
</protein>
<dbReference type="Pfam" id="PF03816">
    <property type="entry name" value="LytR_cpsA_psr"/>
    <property type="match status" value="1"/>
</dbReference>
<feature type="domain" description="LytR/CpsA/Psr regulator C-terminal" evidence="5">
    <location>
        <begin position="393"/>
        <end position="477"/>
    </location>
</feature>
<dbReference type="InterPro" id="IPR050922">
    <property type="entry name" value="LytR/CpsA/Psr_CW_biosynth"/>
</dbReference>
<name>A0ABX1JFN1_9PSEU</name>
<evidence type="ECO:0000313" key="7">
    <source>
        <dbReference type="Proteomes" id="UP000715441"/>
    </source>
</evidence>
<sequence length="529" mass="54974">MAGTRKRVAVRDKRTIQLAPGDARHRRSALAGKAVILVVAALVVTGTGYGWLQLHTLTAGLRTSDALAGEAGSAHGDTNILIMGLDSRLDETGHPLPQDIYNALHAGDEQDGGYNSNVLMLLHVPGDGGRATAMSIPRDDYADLAGCPDGVCKGKIKQAYGFAFDAKSKQLAAQGATDQAQREQLSRDAGRKAEIDTVRQFLGGVPVDHFVEVTLVAFFQIAQVVQPITVCVAEDTQDSYSGANFHKGQQQINAEQAVAFVRQRRDYVHPALNFTDLDRARRQQAFIVSLAYQLKQGGTFANPAQLQRIMDVAKQNTALDSHLDLLSFARQASNLTGGNVTFVTLPIDHFGKDPSGEDVNFVNLPQIHSIVAQLIGAPPTAPAQPSVTVKAGTVSIVNATSRDGLAAQTQRLLTGRGFTVGSVGTDTRHLAASTIFYGGGAADTANALAAALGGGITVSRSAELAAGHIQLILGSDFRLPATGGGGDPGGAARTTSSSSSPTSTPPSSADSGEDAGLGGISGGGIPCVK</sequence>
<evidence type="ECO:0000256" key="1">
    <source>
        <dbReference type="ARBA" id="ARBA00006068"/>
    </source>
</evidence>
<gene>
    <name evidence="6" type="ORF">HFP15_37450</name>
</gene>
<reference evidence="6 7" key="1">
    <citation type="submission" date="2020-04" db="EMBL/GenBank/DDBJ databases">
        <title>Novel species.</title>
        <authorList>
            <person name="Teo W.F.A."/>
            <person name="Lipun K."/>
            <person name="Srisuk N."/>
            <person name="Duangmal K."/>
        </authorList>
    </citation>
    <scope>NUCLEOTIDE SEQUENCE [LARGE SCALE GENOMIC DNA]</scope>
    <source>
        <strain evidence="6 7">K13G38</strain>
    </source>
</reference>
<keyword evidence="3" id="KW-0472">Membrane</keyword>
<keyword evidence="3" id="KW-1133">Transmembrane helix</keyword>
<dbReference type="Pfam" id="PF13399">
    <property type="entry name" value="LytR_C"/>
    <property type="match status" value="1"/>
</dbReference>
<accession>A0ABX1JFN1</accession>
<dbReference type="InterPro" id="IPR027381">
    <property type="entry name" value="LytR/CpsA/Psr_C"/>
</dbReference>
<evidence type="ECO:0000259" key="4">
    <source>
        <dbReference type="Pfam" id="PF03816"/>
    </source>
</evidence>
<dbReference type="InterPro" id="IPR004474">
    <property type="entry name" value="LytR_CpsA_psr"/>
</dbReference>
<feature type="domain" description="Cell envelope-related transcriptional attenuator" evidence="4">
    <location>
        <begin position="115"/>
        <end position="295"/>
    </location>
</feature>
<dbReference type="Gene3D" id="3.30.70.2390">
    <property type="match status" value="1"/>
</dbReference>
<dbReference type="PANTHER" id="PTHR33392:SF6">
    <property type="entry name" value="POLYISOPRENYL-TEICHOIC ACID--PEPTIDOGLYCAN TEICHOIC ACID TRANSFERASE TAGU"/>
    <property type="match status" value="1"/>
</dbReference>
<dbReference type="PANTHER" id="PTHR33392">
    <property type="entry name" value="POLYISOPRENYL-TEICHOIC ACID--PEPTIDOGLYCAN TEICHOIC ACID TRANSFERASE TAGU"/>
    <property type="match status" value="1"/>
</dbReference>
<keyword evidence="3" id="KW-0812">Transmembrane</keyword>
<dbReference type="Gene3D" id="3.40.630.190">
    <property type="entry name" value="LCP protein"/>
    <property type="match status" value="1"/>
</dbReference>
<feature type="compositionally biased region" description="Low complexity" evidence="2">
    <location>
        <begin position="490"/>
        <end position="508"/>
    </location>
</feature>
<feature type="transmembrane region" description="Helical" evidence="3">
    <location>
        <begin position="34"/>
        <end position="52"/>
    </location>
</feature>
<feature type="compositionally biased region" description="Gly residues" evidence="2">
    <location>
        <begin position="515"/>
        <end position="529"/>
    </location>
</feature>
<dbReference type="EMBL" id="JAAXLS010000059">
    <property type="protein sequence ID" value="NKQ58548.1"/>
    <property type="molecule type" value="Genomic_DNA"/>
</dbReference>
<comment type="similarity">
    <text evidence="1">Belongs to the LytR/CpsA/Psr (LCP) family.</text>
</comment>
<feature type="region of interest" description="Disordered" evidence="2">
    <location>
        <begin position="482"/>
        <end position="529"/>
    </location>
</feature>
<proteinExistence type="inferred from homology"/>
<dbReference type="NCBIfam" id="TIGR00350">
    <property type="entry name" value="lytR_cpsA_psr"/>
    <property type="match status" value="1"/>
</dbReference>
<evidence type="ECO:0000256" key="3">
    <source>
        <dbReference type="SAM" id="Phobius"/>
    </source>
</evidence>
<keyword evidence="7" id="KW-1185">Reference proteome</keyword>
<evidence type="ECO:0000313" key="6">
    <source>
        <dbReference type="EMBL" id="NKQ58548.1"/>
    </source>
</evidence>
<evidence type="ECO:0000256" key="2">
    <source>
        <dbReference type="SAM" id="MobiDB-lite"/>
    </source>
</evidence>
<comment type="caution">
    <text evidence="6">The sequence shown here is derived from an EMBL/GenBank/DDBJ whole genome shotgun (WGS) entry which is preliminary data.</text>
</comment>
<dbReference type="Proteomes" id="UP000715441">
    <property type="component" value="Unassembled WGS sequence"/>
</dbReference>
<organism evidence="6 7">
    <name type="scientific">Amycolatopsis acididurans</name>
    <dbReference type="NCBI Taxonomy" id="2724524"/>
    <lineage>
        <taxon>Bacteria</taxon>
        <taxon>Bacillati</taxon>
        <taxon>Actinomycetota</taxon>
        <taxon>Actinomycetes</taxon>
        <taxon>Pseudonocardiales</taxon>
        <taxon>Pseudonocardiaceae</taxon>
        <taxon>Amycolatopsis</taxon>
    </lineage>
</organism>